<dbReference type="InterPro" id="IPR005840">
    <property type="entry name" value="Ribosomal_uS12_MeSTrfase_RimO"/>
</dbReference>
<dbReference type="Proteomes" id="UP000885759">
    <property type="component" value="Unassembled WGS sequence"/>
</dbReference>
<dbReference type="InterPro" id="IPR013848">
    <property type="entry name" value="Methylthiotransferase_N"/>
</dbReference>
<name>A0A7C4VCK3_9DEIN</name>
<dbReference type="InterPro" id="IPR020612">
    <property type="entry name" value="Methylthiotransferase_CS"/>
</dbReference>
<comment type="catalytic activity">
    <reaction evidence="8">
        <text>L-aspartate(89)-[ribosomal protein uS12]-hydrogen + (sulfur carrier)-SH + AH2 + 2 S-adenosyl-L-methionine = 3-methylsulfanyl-L-aspartate(89)-[ribosomal protein uS12]-hydrogen + (sulfur carrier)-H + 5'-deoxyadenosine + L-methionine + A + S-adenosyl-L-homocysteine + 2 H(+)</text>
        <dbReference type="Rhea" id="RHEA:37087"/>
        <dbReference type="Rhea" id="RHEA-COMP:10460"/>
        <dbReference type="Rhea" id="RHEA-COMP:10461"/>
        <dbReference type="Rhea" id="RHEA-COMP:14737"/>
        <dbReference type="Rhea" id="RHEA-COMP:14739"/>
        <dbReference type="ChEBI" id="CHEBI:13193"/>
        <dbReference type="ChEBI" id="CHEBI:15378"/>
        <dbReference type="ChEBI" id="CHEBI:17319"/>
        <dbReference type="ChEBI" id="CHEBI:17499"/>
        <dbReference type="ChEBI" id="CHEBI:29917"/>
        <dbReference type="ChEBI" id="CHEBI:29961"/>
        <dbReference type="ChEBI" id="CHEBI:57844"/>
        <dbReference type="ChEBI" id="CHEBI:57856"/>
        <dbReference type="ChEBI" id="CHEBI:59789"/>
        <dbReference type="ChEBI" id="CHEBI:64428"/>
        <dbReference type="ChEBI" id="CHEBI:73599"/>
        <dbReference type="EC" id="2.8.4.4"/>
    </reaction>
</comment>
<dbReference type="SMART" id="SM00729">
    <property type="entry name" value="Elp3"/>
    <property type="match status" value="1"/>
</dbReference>
<dbReference type="InterPro" id="IPR023404">
    <property type="entry name" value="rSAM_horseshoe"/>
</dbReference>
<dbReference type="FunFam" id="3.80.30.20:FF:000001">
    <property type="entry name" value="tRNA-2-methylthio-N(6)-dimethylallyladenosine synthase 2"/>
    <property type="match status" value="1"/>
</dbReference>
<comment type="caution">
    <text evidence="12">The sequence shown here is derived from an EMBL/GenBank/DDBJ whole genome shotgun (WGS) entry which is preliminary data.</text>
</comment>
<evidence type="ECO:0000256" key="3">
    <source>
        <dbReference type="ARBA" id="ARBA00022679"/>
    </source>
</evidence>
<evidence type="ECO:0000256" key="1">
    <source>
        <dbReference type="ARBA" id="ARBA00022485"/>
    </source>
</evidence>
<feature type="binding site" evidence="8">
    <location>
        <position position="48"/>
    </location>
    <ligand>
        <name>[4Fe-4S] cluster</name>
        <dbReference type="ChEBI" id="CHEBI:49883"/>
        <label>1</label>
    </ligand>
</feature>
<evidence type="ECO:0000259" key="9">
    <source>
        <dbReference type="PROSITE" id="PS50926"/>
    </source>
</evidence>
<dbReference type="SFLD" id="SFLDG01061">
    <property type="entry name" value="methylthiotransferase"/>
    <property type="match status" value="1"/>
</dbReference>
<dbReference type="GO" id="GO:0005829">
    <property type="term" value="C:cytosol"/>
    <property type="evidence" value="ECO:0007669"/>
    <property type="project" value="TreeGrafter"/>
</dbReference>
<dbReference type="Gene3D" id="3.80.30.20">
    <property type="entry name" value="tm_1862 like domain"/>
    <property type="match status" value="1"/>
</dbReference>
<keyword evidence="3 8" id="KW-0808">Transferase</keyword>
<dbReference type="NCBIfam" id="TIGR01125">
    <property type="entry name" value="30S ribosomal protein S12 methylthiotransferase RimO"/>
    <property type="match status" value="1"/>
</dbReference>
<dbReference type="NCBIfam" id="TIGR00089">
    <property type="entry name" value="MiaB/RimO family radical SAM methylthiotransferase"/>
    <property type="match status" value="1"/>
</dbReference>
<keyword evidence="7 8" id="KW-0411">Iron-sulfur</keyword>
<dbReference type="GO" id="GO:0046872">
    <property type="term" value="F:metal ion binding"/>
    <property type="evidence" value="ECO:0007669"/>
    <property type="project" value="UniProtKB-KW"/>
</dbReference>
<dbReference type="GO" id="GO:0051539">
    <property type="term" value="F:4 iron, 4 sulfur cluster binding"/>
    <property type="evidence" value="ECO:0007669"/>
    <property type="project" value="UniProtKB-UniRule"/>
</dbReference>
<dbReference type="HAMAP" id="MF_01865">
    <property type="entry name" value="MTTase_RimO"/>
    <property type="match status" value="1"/>
</dbReference>
<dbReference type="PROSITE" id="PS51449">
    <property type="entry name" value="MTTASE_N"/>
    <property type="match status" value="1"/>
</dbReference>
<dbReference type="AlphaFoldDB" id="A0A7C4VCK3"/>
<comment type="function">
    <text evidence="8">Catalyzes the methylthiolation of an aspartic acid residue of ribosomal protein uS12.</text>
</comment>
<reference evidence="12" key="1">
    <citation type="journal article" date="2020" name="mSystems">
        <title>Genome- and Community-Level Interaction Insights into Carbon Utilization and Element Cycling Functions of Hydrothermarchaeota in Hydrothermal Sediment.</title>
        <authorList>
            <person name="Zhou Z."/>
            <person name="Liu Y."/>
            <person name="Xu W."/>
            <person name="Pan J."/>
            <person name="Luo Z.H."/>
            <person name="Li M."/>
        </authorList>
    </citation>
    <scope>NUCLEOTIDE SEQUENCE [LARGE SCALE GENOMIC DNA]</scope>
    <source>
        <strain evidence="12">HyVt-570</strain>
    </source>
</reference>
<evidence type="ECO:0000256" key="5">
    <source>
        <dbReference type="ARBA" id="ARBA00022723"/>
    </source>
</evidence>
<dbReference type="SFLD" id="SFLDS00029">
    <property type="entry name" value="Radical_SAM"/>
    <property type="match status" value="1"/>
</dbReference>
<evidence type="ECO:0000256" key="7">
    <source>
        <dbReference type="ARBA" id="ARBA00023014"/>
    </source>
</evidence>
<dbReference type="PROSITE" id="PS51918">
    <property type="entry name" value="RADICAL_SAM"/>
    <property type="match status" value="1"/>
</dbReference>
<evidence type="ECO:0000256" key="8">
    <source>
        <dbReference type="HAMAP-Rule" id="MF_01865"/>
    </source>
</evidence>
<dbReference type="InterPro" id="IPR007197">
    <property type="entry name" value="rSAM"/>
</dbReference>
<dbReference type="InterPro" id="IPR006638">
    <property type="entry name" value="Elp3/MiaA/NifB-like_rSAM"/>
</dbReference>
<accession>A0A7C4VCK3</accession>
<dbReference type="Pfam" id="PF18693">
    <property type="entry name" value="TRAM_2"/>
    <property type="match status" value="1"/>
</dbReference>
<dbReference type="EC" id="2.8.4.4" evidence="8"/>
<evidence type="ECO:0000256" key="2">
    <source>
        <dbReference type="ARBA" id="ARBA00022490"/>
    </source>
</evidence>
<dbReference type="GO" id="GO:0005840">
    <property type="term" value="C:ribosome"/>
    <property type="evidence" value="ECO:0007669"/>
    <property type="project" value="UniProtKB-KW"/>
</dbReference>
<organism evidence="12">
    <name type="scientific">Oceanithermus profundus</name>
    <dbReference type="NCBI Taxonomy" id="187137"/>
    <lineage>
        <taxon>Bacteria</taxon>
        <taxon>Thermotogati</taxon>
        <taxon>Deinococcota</taxon>
        <taxon>Deinococci</taxon>
        <taxon>Thermales</taxon>
        <taxon>Thermaceae</taxon>
        <taxon>Oceanithermus</taxon>
    </lineage>
</organism>
<comment type="similarity">
    <text evidence="8">Belongs to the methylthiotransferase family. RimO subfamily.</text>
</comment>
<feature type="binding site" evidence="8">
    <location>
        <position position="77"/>
    </location>
    <ligand>
        <name>[4Fe-4S] cluster</name>
        <dbReference type="ChEBI" id="CHEBI:49883"/>
        <label>1</label>
    </ligand>
</feature>
<keyword evidence="12" id="KW-0687">Ribonucleoprotein</keyword>
<dbReference type="PANTHER" id="PTHR43837:SF1">
    <property type="entry name" value="RIBOSOMAL PROTEIN US12 METHYLTHIOTRANSFERASE RIMO"/>
    <property type="match status" value="1"/>
</dbReference>
<dbReference type="PROSITE" id="PS50926">
    <property type="entry name" value="TRAM"/>
    <property type="match status" value="1"/>
</dbReference>
<dbReference type="GO" id="GO:0103039">
    <property type="term" value="F:protein methylthiotransferase activity"/>
    <property type="evidence" value="ECO:0007669"/>
    <property type="project" value="UniProtKB-EC"/>
</dbReference>
<dbReference type="InterPro" id="IPR038135">
    <property type="entry name" value="Methylthiotransferase_N_sf"/>
</dbReference>
<sequence>MAAKVGFVSLGCPKALVDSEQILSRLKAAGYGFAADYAEADVVVVNTCGFITPSIEESLEAIGEALSESGRVVVTGCLGARPEVIREKYPQVIDVSGPAETERVLAAVATVAPPERDPFLDLVPPAVKLTPRHYAYLKIAEGCDHACSFCIIPQLRGGLVSRDAADVLAEAARLAAGGTRELLVIAQDSSAYGVDLGHRESDWADKRVRAHLSDLVRELAELVPWVRLHYVYPYPHVRELLPLMAEGKLLPYLDVPLQHASPRVLRAMRRPGGAESHLQTIREWRAVVPELALRSSFIVGFPGETEEDFTLLLDFLEEARLDRVGVFTYSPVEGAAANELPGAVPEEVKAERKARVMELAQRLSLEKNRAKVGQVLDVILDEPTGEPGVFVGRSYADSPGIDGTVRVTSDGTVRVGEIVPVRITAADVYDLEGEALTRVPAGR</sequence>
<dbReference type="InterPro" id="IPR005839">
    <property type="entry name" value="Methylthiotransferase"/>
</dbReference>
<comment type="cofactor">
    <cofactor evidence="8">
        <name>[4Fe-4S] cluster</name>
        <dbReference type="ChEBI" id="CHEBI:49883"/>
    </cofactor>
    <text evidence="8">Binds 2 [4Fe-4S] clusters. One cluster is coordinated with 3 cysteines and an exchangeable S-adenosyl-L-methionine.</text>
</comment>
<dbReference type="InterPro" id="IPR002792">
    <property type="entry name" value="TRAM_dom"/>
</dbReference>
<dbReference type="CDD" id="cd01335">
    <property type="entry name" value="Radical_SAM"/>
    <property type="match status" value="1"/>
</dbReference>
<gene>
    <name evidence="8 12" type="primary">rimO</name>
    <name evidence="12" type="ORF">ENK37_06720</name>
</gene>
<dbReference type="InterPro" id="IPR012340">
    <property type="entry name" value="NA-bd_OB-fold"/>
</dbReference>
<keyword evidence="4 8" id="KW-0949">S-adenosyl-L-methionine</keyword>
<keyword evidence="6 8" id="KW-0408">Iron</keyword>
<evidence type="ECO:0000313" key="12">
    <source>
        <dbReference type="EMBL" id="HGY09726.1"/>
    </source>
</evidence>
<evidence type="ECO:0000259" key="10">
    <source>
        <dbReference type="PROSITE" id="PS51449"/>
    </source>
</evidence>
<dbReference type="Pfam" id="PF00919">
    <property type="entry name" value="UPF0004"/>
    <property type="match status" value="1"/>
</dbReference>
<dbReference type="Gene3D" id="2.40.50.140">
    <property type="entry name" value="Nucleic acid-binding proteins"/>
    <property type="match status" value="1"/>
</dbReference>
<feature type="domain" description="MTTase N-terminal" evidence="10">
    <location>
        <begin position="3"/>
        <end position="113"/>
    </location>
</feature>
<keyword evidence="12" id="KW-0689">Ribosomal protein</keyword>
<comment type="subcellular location">
    <subcellularLocation>
        <location evidence="8">Cytoplasm</location>
    </subcellularLocation>
</comment>
<dbReference type="InterPro" id="IPR058240">
    <property type="entry name" value="rSAM_sf"/>
</dbReference>
<dbReference type="PANTHER" id="PTHR43837">
    <property type="entry name" value="RIBOSOMAL PROTEIN S12 METHYLTHIOTRANSFERASE RIMO"/>
    <property type="match status" value="1"/>
</dbReference>
<feature type="binding site" evidence="8">
    <location>
        <position position="12"/>
    </location>
    <ligand>
        <name>[4Fe-4S] cluster</name>
        <dbReference type="ChEBI" id="CHEBI:49883"/>
        <label>1</label>
    </ligand>
</feature>
<feature type="binding site" evidence="8">
    <location>
        <position position="150"/>
    </location>
    <ligand>
        <name>[4Fe-4S] cluster</name>
        <dbReference type="ChEBI" id="CHEBI:49883"/>
        <label>2</label>
        <note>4Fe-4S-S-AdoMet</note>
    </ligand>
</feature>
<dbReference type="SFLD" id="SFLDG01082">
    <property type="entry name" value="B12-binding_domain_containing"/>
    <property type="match status" value="1"/>
</dbReference>
<dbReference type="Pfam" id="PF04055">
    <property type="entry name" value="Radical_SAM"/>
    <property type="match status" value="1"/>
</dbReference>
<keyword evidence="2 8" id="KW-0963">Cytoplasm</keyword>
<feature type="domain" description="TRAM" evidence="9">
    <location>
        <begin position="369"/>
        <end position="437"/>
    </location>
</feature>
<keyword evidence="5 8" id="KW-0479">Metal-binding</keyword>
<feature type="binding site" evidence="8">
    <location>
        <position position="147"/>
    </location>
    <ligand>
        <name>[4Fe-4S] cluster</name>
        <dbReference type="ChEBI" id="CHEBI:49883"/>
        <label>2</label>
        <note>4Fe-4S-S-AdoMet</note>
    </ligand>
</feature>
<dbReference type="PROSITE" id="PS01278">
    <property type="entry name" value="MTTASE_RADICAL"/>
    <property type="match status" value="1"/>
</dbReference>
<evidence type="ECO:0000256" key="4">
    <source>
        <dbReference type="ARBA" id="ARBA00022691"/>
    </source>
</evidence>
<dbReference type="FunFam" id="3.40.50.12160:FF:000002">
    <property type="entry name" value="Ribosomal protein S12 methylthiotransferase RimO"/>
    <property type="match status" value="1"/>
</dbReference>
<dbReference type="SFLD" id="SFLDF00274">
    <property type="entry name" value="ribosomal_protein_S12_methylth"/>
    <property type="match status" value="1"/>
</dbReference>
<dbReference type="GO" id="GO:0035599">
    <property type="term" value="F:aspartic acid methylthiotransferase activity"/>
    <property type="evidence" value="ECO:0007669"/>
    <property type="project" value="TreeGrafter"/>
</dbReference>
<dbReference type="EMBL" id="DRPZ01000178">
    <property type="protein sequence ID" value="HGY09726.1"/>
    <property type="molecule type" value="Genomic_DNA"/>
</dbReference>
<dbReference type="SUPFAM" id="SSF102114">
    <property type="entry name" value="Radical SAM enzymes"/>
    <property type="match status" value="1"/>
</dbReference>
<protein>
    <recommendedName>
        <fullName evidence="8">Ribosomal protein uS12 methylthiotransferase RimO</fullName>
        <shortName evidence="8">uS12 MTTase</shortName>
        <shortName evidence="8">uS12 methylthiotransferase</shortName>
        <ecNumber evidence="8">2.8.4.4</ecNumber>
    </recommendedName>
    <alternativeName>
        <fullName evidence="8">Ribosomal protein uS12 (aspartate-C(3))-methylthiotransferase</fullName>
    </alternativeName>
    <alternativeName>
        <fullName evidence="8">Ribosome maturation factor RimO</fullName>
    </alternativeName>
</protein>
<feature type="binding site" evidence="8">
    <location>
        <position position="143"/>
    </location>
    <ligand>
        <name>[4Fe-4S] cluster</name>
        <dbReference type="ChEBI" id="CHEBI:49883"/>
        <label>2</label>
        <note>4Fe-4S-S-AdoMet</note>
    </ligand>
</feature>
<evidence type="ECO:0000259" key="11">
    <source>
        <dbReference type="PROSITE" id="PS51918"/>
    </source>
</evidence>
<dbReference type="Gene3D" id="3.40.50.12160">
    <property type="entry name" value="Methylthiotransferase, N-terminal domain"/>
    <property type="match status" value="1"/>
</dbReference>
<dbReference type="GO" id="GO:0006400">
    <property type="term" value="P:tRNA modification"/>
    <property type="evidence" value="ECO:0007669"/>
    <property type="project" value="InterPro"/>
</dbReference>
<evidence type="ECO:0000256" key="6">
    <source>
        <dbReference type="ARBA" id="ARBA00023004"/>
    </source>
</evidence>
<keyword evidence="1 8" id="KW-0004">4Fe-4S</keyword>
<proteinExistence type="inferred from homology"/>
<feature type="domain" description="Radical SAM core" evidence="11">
    <location>
        <begin position="129"/>
        <end position="366"/>
    </location>
</feature>